<dbReference type="EMBL" id="JZEX01000118">
    <property type="protein sequence ID" value="KKB11403.1"/>
    <property type="molecule type" value="Genomic_DNA"/>
</dbReference>
<dbReference type="PANTHER" id="PTHR30246">
    <property type="entry name" value="2-KETO-3-DEOXY-6-PHOSPHOGLUCONATE ALDOLASE"/>
    <property type="match status" value="1"/>
</dbReference>
<dbReference type="PATRIC" id="fig|443610.3.peg.828"/>
<dbReference type="GO" id="GO:0008674">
    <property type="term" value="F:2-dehydro-3-deoxy-6-phosphogalactonate aldolase activity"/>
    <property type="evidence" value="ECO:0007669"/>
    <property type="project" value="UniProtKB-EC"/>
</dbReference>
<dbReference type="STRING" id="443610.VE25_12935"/>
<comment type="subunit">
    <text evidence="3">Homotrimer.</text>
</comment>
<comment type="similarity">
    <text evidence="2">Belongs to the KHG/KDPG aldolase family.</text>
</comment>
<evidence type="ECO:0000256" key="3">
    <source>
        <dbReference type="ARBA" id="ARBA00011233"/>
    </source>
</evidence>
<dbReference type="InterPro" id="IPR031338">
    <property type="entry name" value="KDPG/KHG_AS_2"/>
</dbReference>
<dbReference type="Pfam" id="PF01081">
    <property type="entry name" value="Aldolase"/>
    <property type="match status" value="1"/>
</dbReference>
<proteinExistence type="inferred from homology"/>
<dbReference type="EC" id="4.1.2.21" evidence="6"/>
<evidence type="ECO:0000313" key="6">
    <source>
        <dbReference type="EMBL" id="KKB11403.1"/>
    </source>
</evidence>
<organism evidence="6 7">
    <name type="scientific">Devosia geojensis</name>
    <dbReference type="NCBI Taxonomy" id="443610"/>
    <lineage>
        <taxon>Bacteria</taxon>
        <taxon>Pseudomonadati</taxon>
        <taxon>Pseudomonadota</taxon>
        <taxon>Alphaproteobacteria</taxon>
        <taxon>Hyphomicrobiales</taxon>
        <taxon>Devosiaceae</taxon>
        <taxon>Devosia</taxon>
    </lineage>
</organism>
<dbReference type="Gene3D" id="3.20.20.70">
    <property type="entry name" value="Aldolase class I"/>
    <property type="match status" value="1"/>
</dbReference>
<comment type="pathway">
    <text evidence="1">Carbohydrate acid metabolism.</text>
</comment>
<name>A0A0F5FRE2_9HYPH</name>
<comment type="caution">
    <text evidence="6">The sequence shown here is derived from an EMBL/GenBank/DDBJ whole genome shotgun (WGS) entry which is preliminary data.</text>
</comment>
<protein>
    <submittedName>
        <fullName evidence="6">2-dehydro-3-deoxy-6-phosphogalactonate aldolase</fullName>
        <ecNumber evidence="6">4.1.2.21</ecNumber>
    </submittedName>
</protein>
<evidence type="ECO:0000256" key="5">
    <source>
        <dbReference type="ARBA" id="ARBA00023277"/>
    </source>
</evidence>
<dbReference type="OrthoDB" id="7204076at2"/>
<dbReference type="CDD" id="cd00452">
    <property type="entry name" value="KDPG_aldolase"/>
    <property type="match status" value="1"/>
</dbReference>
<keyword evidence="4 6" id="KW-0456">Lyase</keyword>
<dbReference type="RefSeq" id="WP_046109054.1">
    <property type="nucleotide sequence ID" value="NZ_JZEX01000118.1"/>
</dbReference>
<dbReference type="SUPFAM" id="SSF51569">
    <property type="entry name" value="Aldolase"/>
    <property type="match status" value="1"/>
</dbReference>
<keyword evidence="7" id="KW-1185">Reference proteome</keyword>
<evidence type="ECO:0000256" key="2">
    <source>
        <dbReference type="ARBA" id="ARBA00006906"/>
    </source>
</evidence>
<keyword evidence="5" id="KW-0119">Carbohydrate metabolism</keyword>
<evidence type="ECO:0000256" key="4">
    <source>
        <dbReference type="ARBA" id="ARBA00023239"/>
    </source>
</evidence>
<dbReference type="InterPro" id="IPR013785">
    <property type="entry name" value="Aldolase_TIM"/>
</dbReference>
<gene>
    <name evidence="6" type="ORF">VE25_12935</name>
</gene>
<evidence type="ECO:0000256" key="1">
    <source>
        <dbReference type="ARBA" id="ARBA00004761"/>
    </source>
</evidence>
<sequence>MSEHRHIIAILRGITPQETIAVCEALIEAGITMIEVPLNSPDALTSIALASSALSQRARIGAGTVLSKKQVRAVAEAGGTFIVSPDTNKAVIEETVEVGLGSYPGVFSPTDAFRAIRAGATGLKFFPAEVLGPKGIKAMKAVLPPEMPVYAVGGAAPNNFAELFAAGCTGFGLGSYLYKPGTEAEAVAERARAAVAAYDAGKTA</sequence>
<dbReference type="NCBIfam" id="NF006600">
    <property type="entry name" value="PRK09140.1"/>
    <property type="match status" value="1"/>
</dbReference>
<dbReference type="InterPro" id="IPR000887">
    <property type="entry name" value="Aldlse_KDPG_KHG"/>
</dbReference>
<reference evidence="6 7" key="1">
    <citation type="submission" date="2015-03" db="EMBL/GenBank/DDBJ databases">
        <authorList>
            <person name="Hassan Y.I."/>
            <person name="Lepp D."/>
            <person name="Li X.-Z."/>
            <person name="Zhou T."/>
        </authorList>
    </citation>
    <scope>NUCLEOTIDE SEQUENCE [LARGE SCALE GENOMIC DNA]</scope>
    <source>
        <strain evidence="6 7">BD-c194</strain>
    </source>
</reference>
<evidence type="ECO:0000313" key="7">
    <source>
        <dbReference type="Proteomes" id="UP000033632"/>
    </source>
</evidence>
<dbReference type="AlphaFoldDB" id="A0A0F5FRE2"/>
<accession>A0A0F5FRE2</accession>
<dbReference type="PROSITE" id="PS00160">
    <property type="entry name" value="ALDOLASE_KDPG_KHG_2"/>
    <property type="match status" value="1"/>
</dbReference>
<dbReference type="Proteomes" id="UP000033632">
    <property type="component" value="Unassembled WGS sequence"/>
</dbReference>
<dbReference type="PANTHER" id="PTHR30246:SF1">
    <property type="entry name" value="2-DEHYDRO-3-DEOXY-6-PHOSPHOGALACTONATE ALDOLASE-RELATED"/>
    <property type="match status" value="1"/>
</dbReference>